<dbReference type="AlphaFoldDB" id="A0A554XEH3"/>
<evidence type="ECO:0000256" key="3">
    <source>
        <dbReference type="ARBA" id="ARBA00022692"/>
    </source>
</evidence>
<evidence type="ECO:0000256" key="2">
    <source>
        <dbReference type="ARBA" id="ARBA00022475"/>
    </source>
</evidence>
<dbReference type="PANTHER" id="PTHR40277:SF1">
    <property type="entry name" value="BLL5419 PROTEIN"/>
    <property type="match status" value="1"/>
</dbReference>
<dbReference type="OrthoDB" id="9150608at2"/>
<name>A0A554XEH3_9BURK</name>
<dbReference type="PANTHER" id="PTHR40277">
    <property type="entry name" value="BLL5419 PROTEIN"/>
    <property type="match status" value="1"/>
</dbReference>
<feature type="transmembrane region" description="Helical" evidence="6">
    <location>
        <begin position="243"/>
        <end position="263"/>
    </location>
</feature>
<evidence type="ECO:0008006" key="9">
    <source>
        <dbReference type="Google" id="ProtNLM"/>
    </source>
</evidence>
<dbReference type="GO" id="GO:0005886">
    <property type="term" value="C:plasma membrane"/>
    <property type="evidence" value="ECO:0007669"/>
    <property type="project" value="UniProtKB-SubCell"/>
</dbReference>
<keyword evidence="8" id="KW-1185">Reference proteome</keyword>
<feature type="transmembrane region" description="Helical" evidence="6">
    <location>
        <begin position="162"/>
        <end position="183"/>
    </location>
</feature>
<keyword evidence="5 6" id="KW-0472">Membrane</keyword>
<evidence type="ECO:0000256" key="1">
    <source>
        <dbReference type="ARBA" id="ARBA00004651"/>
    </source>
</evidence>
<evidence type="ECO:0000313" key="8">
    <source>
        <dbReference type="Proteomes" id="UP000318294"/>
    </source>
</evidence>
<protein>
    <recommendedName>
        <fullName evidence="9">Lysylphosphatidylglycerol synthase TM region</fullName>
    </recommendedName>
</protein>
<keyword evidence="3 6" id="KW-0812">Transmembrane</keyword>
<dbReference type="Pfam" id="PF03706">
    <property type="entry name" value="LPG_synthase_TM"/>
    <property type="match status" value="1"/>
</dbReference>
<dbReference type="Proteomes" id="UP000318294">
    <property type="component" value="Unassembled WGS sequence"/>
</dbReference>
<gene>
    <name evidence="7" type="ORF">Tchar_01536</name>
</gene>
<evidence type="ECO:0000313" key="7">
    <source>
        <dbReference type="EMBL" id="TSE34230.1"/>
    </source>
</evidence>
<reference evidence="7 8" key="1">
    <citation type="submission" date="2019-07" db="EMBL/GenBank/DDBJ databases">
        <title>Tepidimonas charontis SPSP-6 draft genome.</title>
        <authorList>
            <person name="Da Costa M.S."/>
            <person name="Froufe H.J.C."/>
            <person name="Egas C."/>
            <person name="Albuquerque L."/>
        </authorList>
    </citation>
    <scope>NUCLEOTIDE SEQUENCE [LARGE SCALE GENOMIC DNA]</scope>
    <source>
        <strain evidence="7 8">SPSP-6</strain>
    </source>
</reference>
<organism evidence="7 8">
    <name type="scientific">Tepidimonas charontis</name>
    <dbReference type="NCBI Taxonomy" id="2267262"/>
    <lineage>
        <taxon>Bacteria</taxon>
        <taxon>Pseudomonadati</taxon>
        <taxon>Pseudomonadota</taxon>
        <taxon>Betaproteobacteria</taxon>
        <taxon>Burkholderiales</taxon>
        <taxon>Tepidimonas</taxon>
    </lineage>
</organism>
<dbReference type="EMBL" id="VJON01000022">
    <property type="protein sequence ID" value="TSE34230.1"/>
    <property type="molecule type" value="Genomic_DNA"/>
</dbReference>
<feature type="transmembrane region" description="Helical" evidence="6">
    <location>
        <begin position="124"/>
        <end position="142"/>
    </location>
</feature>
<feature type="transmembrane region" description="Helical" evidence="6">
    <location>
        <begin position="275"/>
        <end position="297"/>
    </location>
</feature>
<comment type="caution">
    <text evidence="7">The sequence shown here is derived from an EMBL/GenBank/DDBJ whole genome shotgun (WGS) entry which is preliminary data.</text>
</comment>
<evidence type="ECO:0000256" key="4">
    <source>
        <dbReference type="ARBA" id="ARBA00022989"/>
    </source>
</evidence>
<feature type="transmembrane region" description="Helical" evidence="6">
    <location>
        <begin position="216"/>
        <end position="237"/>
    </location>
</feature>
<comment type="subcellular location">
    <subcellularLocation>
        <location evidence="1">Cell membrane</location>
        <topology evidence="1">Multi-pass membrane protein</topology>
    </subcellularLocation>
</comment>
<dbReference type="RefSeq" id="WP_144328485.1">
    <property type="nucleotide sequence ID" value="NZ_VJON01000022.1"/>
</dbReference>
<feature type="transmembrane region" description="Helical" evidence="6">
    <location>
        <begin position="43"/>
        <end position="60"/>
    </location>
</feature>
<sequence length="320" mass="33739">MRLPVRRVFKLGAALVLLAAVAWWVDPQPLGQTLARADASWVLIGLLTSTAANAASAWRWRALVDWMGWRMPLAWALPVYFRGVAANAWLPGAVVGGDVLRAWALHQRGVPVAQASASVLLDRLSGLWVLGVLGVAGLALGHGLDRAWALLGGAALDESQILALRGVLWTVALLLLVLPYAVLRLPATAWGARLPHWGWWHRLAHHAPGPQVLRQLLGSLVVQGLSIATLGACLHAVGAPLPWTVVAAAAVPIFVFATLPISFGGWGTREAAAVAVLLPLGVSGAQAMAASVLYGLFPVVQSALALWPLPAANATRPPQR</sequence>
<keyword evidence="4 6" id="KW-1133">Transmembrane helix</keyword>
<keyword evidence="2" id="KW-1003">Cell membrane</keyword>
<dbReference type="InterPro" id="IPR022791">
    <property type="entry name" value="L-PG_synthase/AglD"/>
</dbReference>
<proteinExistence type="predicted"/>
<evidence type="ECO:0000256" key="5">
    <source>
        <dbReference type="ARBA" id="ARBA00023136"/>
    </source>
</evidence>
<accession>A0A554XEH3</accession>
<evidence type="ECO:0000256" key="6">
    <source>
        <dbReference type="SAM" id="Phobius"/>
    </source>
</evidence>